<evidence type="ECO:0000313" key="8">
    <source>
        <dbReference type="EMBL" id="GAA4334993.1"/>
    </source>
</evidence>
<keyword evidence="5" id="KW-0812">Transmembrane</keyword>
<gene>
    <name evidence="8" type="ORF">GCM10023144_27810</name>
</gene>
<dbReference type="PRINTS" id="PR00369">
    <property type="entry name" value="FLAVODOXIN"/>
</dbReference>
<evidence type="ECO:0000259" key="6">
    <source>
        <dbReference type="PROSITE" id="PS50902"/>
    </source>
</evidence>
<dbReference type="SUPFAM" id="SSF63380">
    <property type="entry name" value="Riboflavin synthase domain-like"/>
    <property type="match status" value="1"/>
</dbReference>
<proteinExistence type="predicted"/>
<dbReference type="EMBL" id="BAABFO010000012">
    <property type="protein sequence ID" value="GAA4334993.1"/>
    <property type="molecule type" value="Genomic_DNA"/>
</dbReference>
<keyword evidence="9" id="KW-1185">Reference proteome</keyword>
<dbReference type="InterPro" id="IPR001709">
    <property type="entry name" value="Flavoprot_Pyr_Nucl_cyt_Rdtase"/>
</dbReference>
<evidence type="ECO:0000256" key="2">
    <source>
        <dbReference type="ARBA" id="ARBA00022643"/>
    </source>
</evidence>
<organism evidence="8 9">
    <name type="scientific">Pigmentiphaga soli</name>
    <dbReference type="NCBI Taxonomy" id="1007095"/>
    <lineage>
        <taxon>Bacteria</taxon>
        <taxon>Pseudomonadati</taxon>
        <taxon>Pseudomonadota</taxon>
        <taxon>Betaproteobacteria</taxon>
        <taxon>Burkholderiales</taxon>
        <taxon>Alcaligenaceae</taxon>
        <taxon>Pigmentiphaga</taxon>
    </lineage>
</organism>
<dbReference type="PRINTS" id="PR00371">
    <property type="entry name" value="FPNCR"/>
</dbReference>
<dbReference type="PROSITE" id="PS51384">
    <property type="entry name" value="FAD_FR"/>
    <property type="match status" value="1"/>
</dbReference>
<dbReference type="PROSITE" id="PS50902">
    <property type="entry name" value="FLAVODOXIN_LIKE"/>
    <property type="match status" value="1"/>
</dbReference>
<reference evidence="9" key="1">
    <citation type="journal article" date="2019" name="Int. J. Syst. Evol. Microbiol.">
        <title>The Global Catalogue of Microorganisms (GCM) 10K type strain sequencing project: providing services to taxonomists for standard genome sequencing and annotation.</title>
        <authorList>
            <consortium name="The Broad Institute Genomics Platform"/>
            <consortium name="The Broad Institute Genome Sequencing Center for Infectious Disease"/>
            <person name="Wu L."/>
            <person name="Ma J."/>
        </authorList>
    </citation>
    <scope>NUCLEOTIDE SEQUENCE [LARGE SCALE GENOMIC DNA]</scope>
    <source>
        <strain evidence="9">JCM 17666</strain>
    </source>
</reference>
<dbReference type="InterPro" id="IPR017938">
    <property type="entry name" value="Riboflavin_synthase-like_b-brl"/>
</dbReference>
<dbReference type="SUPFAM" id="SSF52343">
    <property type="entry name" value="Ferredoxin reductase-like, C-terminal NADP-linked domain"/>
    <property type="match status" value="1"/>
</dbReference>
<evidence type="ECO:0000256" key="3">
    <source>
        <dbReference type="ARBA" id="ARBA00022982"/>
    </source>
</evidence>
<evidence type="ECO:0000313" key="9">
    <source>
        <dbReference type="Proteomes" id="UP001501671"/>
    </source>
</evidence>
<comment type="caution">
    <text evidence="8">The sequence shown here is derived from an EMBL/GenBank/DDBJ whole genome shotgun (WGS) entry which is preliminary data.</text>
</comment>
<dbReference type="Gene3D" id="2.40.30.10">
    <property type="entry name" value="Translation factors"/>
    <property type="match status" value="1"/>
</dbReference>
<keyword evidence="3" id="KW-0813">Transport</keyword>
<dbReference type="InterPro" id="IPR008254">
    <property type="entry name" value="Flavodoxin/NO_synth"/>
</dbReference>
<sequence length="548" mass="57197">MTSSASVAAGRLPRALCAALLAALLLALLAVLNGWIALPETARRHAGAALTVVAYACFCAGVYLRRRAQGAAMGRAGGGRGAGGPAILVAYASQTGFAEQIAAQTADVLRAAGMAVRLEPMGRVDAAALRAAGRALFVASTTGEGDPPDAAAGFARRVLAAPADLAGLEYGVLALGDSSYSRYCAFGRALDAWLRLHGARPLFDAVEVDDGDPGALRHWQHYLGVLSGSTDMADWSAPAYATWRLVERRLLNPGSPGAPAYHLALRPLDGGADWQAGDIAEIGPRHPPAEVERWLAALGLAPSAAVSADRGLSTLAGALAGRALPCDEAGLAALRGKTAQEIAGALPALPHREYSIASLPADGRLELLVRQVRHDDGRLGLGSGWLTEHAPVGADIALRIRVNRSFHPPAPGRPLILIGNGTGLAGLRAHLRARAAAGAGRNWLLFGERTRAHDYFHRDEIEAWRRGGVLDRVDLAFSRDGGPLRYVQDCVAAAADDVRAWVAEGAAIYVCGGLQGMAAGVAQALEGILGAEALERMAEEGRYRRDVY</sequence>
<dbReference type="Gene3D" id="3.40.50.80">
    <property type="entry name" value="Nucleotide-binding domain of ferredoxin-NADP reductase (FNR) module"/>
    <property type="match status" value="1"/>
</dbReference>
<dbReference type="Pfam" id="PF00175">
    <property type="entry name" value="NAD_binding_1"/>
    <property type="match status" value="1"/>
</dbReference>
<protein>
    <recommendedName>
        <fullName evidence="4">NADPH--hemoprotein reductase</fullName>
        <ecNumber evidence="4">1.6.2.4</ecNumber>
    </recommendedName>
</protein>
<evidence type="ECO:0000256" key="4">
    <source>
        <dbReference type="ARBA" id="ARBA00023797"/>
    </source>
</evidence>
<keyword evidence="5" id="KW-0472">Membrane</keyword>
<dbReference type="PANTHER" id="PTHR19384">
    <property type="entry name" value="NITRIC OXIDE SYNTHASE-RELATED"/>
    <property type="match status" value="1"/>
</dbReference>
<dbReference type="Gene3D" id="3.40.50.360">
    <property type="match status" value="1"/>
</dbReference>
<feature type="domain" description="Flavodoxin-like" evidence="6">
    <location>
        <begin position="87"/>
        <end position="224"/>
    </location>
</feature>
<keyword evidence="3" id="KW-0249">Electron transport</keyword>
<dbReference type="Pfam" id="PF00258">
    <property type="entry name" value="Flavodoxin_1"/>
    <property type="match status" value="1"/>
</dbReference>
<dbReference type="InterPro" id="IPR001094">
    <property type="entry name" value="Flavdoxin-like"/>
</dbReference>
<accession>A0ABP8H664</accession>
<dbReference type="CDD" id="cd06200">
    <property type="entry name" value="SiR_like1"/>
    <property type="match status" value="1"/>
</dbReference>
<dbReference type="EC" id="1.6.2.4" evidence="4"/>
<dbReference type="InterPro" id="IPR039261">
    <property type="entry name" value="FNR_nucleotide-bd"/>
</dbReference>
<evidence type="ECO:0000256" key="1">
    <source>
        <dbReference type="ARBA" id="ARBA00022630"/>
    </source>
</evidence>
<dbReference type="InterPro" id="IPR017927">
    <property type="entry name" value="FAD-bd_FR_type"/>
</dbReference>
<keyword evidence="5" id="KW-1133">Transmembrane helix</keyword>
<feature type="domain" description="FAD-binding FR-type" evidence="7">
    <location>
        <begin position="238"/>
        <end position="409"/>
    </location>
</feature>
<dbReference type="RefSeq" id="WP_345250453.1">
    <property type="nucleotide sequence ID" value="NZ_BAABFO010000012.1"/>
</dbReference>
<keyword evidence="1" id="KW-0285">Flavoprotein</keyword>
<dbReference type="InterPro" id="IPR029039">
    <property type="entry name" value="Flavoprotein-like_sf"/>
</dbReference>
<keyword evidence="2" id="KW-0288">FMN</keyword>
<dbReference type="InterPro" id="IPR001433">
    <property type="entry name" value="OxRdtase_FAD/NAD-bd"/>
</dbReference>
<dbReference type="PANTHER" id="PTHR19384:SF17">
    <property type="entry name" value="NADPH--CYTOCHROME P450 REDUCTASE"/>
    <property type="match status" value="1"/>
</dbReference>
<evidence type="ECO:0000256" key="5">
    <source>
        <dbReference type="SAM" id="Phobius"/>
    </source>
</evidence>
<feature type="transmembrane region" description="Helical" evidence="5">
    <location>
        <begin position="46"/>
        <end position="64"/>
    </location>
</feature>
<evidence type="ECO:0000259" key="7">
    <source>
        <dbReference type="PROSITE" id="PS51384"/>
    </source>
</evidence>
<dbReference type="SUPFAM" id="SSF52218">
    <property type="entry name" value="Flavoproteins"/>
    <property type="match status" value="1"/>
</dbReference>
<dbReference type="Proteomes" id="UP001501671">
    <property type="component" value="Unassembled WGS sequence"/>
</dbReference>
<name>A0ABP8H664_9BURK</name>